<keyword evidence="2" id="KW-1185">Reference proteome</keyword>
<organism evidence="1 2">
    <name type="scientific">Nocardia jiangsuensis</name>
    <dbReference type="NCBI Taxonomy" id="1691563"/>
    <lineage>
        <taxon>Bacteria</taxon>
        <taxon>Bacillati</taxon>
        <taxon>Actinomycetota</taxon>
        <taxon>Actinomycetes</taxon>
        <taxon>Mycobacteriales</taxon>
        <taxon>Nocardiaceae</taxon>
        <taxon>Nocardia</taxon>
    </lineage>
</organism>
<reference evidence="2" key="1">
    <citation type="journal article" date="2019" name="Int. J. Syst. Evol. Microbiol.">
        <title>The Global Catalogue of Microorganisms (GCM) 10K type strain sequencing project: providing services to taxonomists for standard genome sequencing and annotation.</title>
        <authorList>
            <consortium name="The Broad Institute Genomics Platform"/>
            <consortium name="The Broad Institute Genome Sequencing Center for Infectious Disease"/>
            <person name="Wu L."/>
            <person name="Ma J."/>
        </authorList>
    </citation>
    <scope>NUCLEOTIDE SEQUENCE [LARGE SCALE GENOMIC DNA]</scope>
    <source>
        <strain evidence="2">CGMCC 4.7330</strain>
    </source>
</reference>
<dbReference type="NCBIfam" id="NF040565">
    <property type="entry name" value="SCO2521_fam"/>
    <property type="match status" value="1"/>
</dbReference>
<protein>
    <submittedName>
        <fullName evidence="1">SCO2521 family protein</fullName>
    </submittedName>
</protein>
<evidence type="ECO:0000313" key="2">
    <source>
        <dbReference type="Proteomes" id="UP001595696"/>
    </source>
</evidence>
<comment type="caution">
    <text evidence="1">The sequence shown here is derived from an EMBL/GenBank/DDBJ whole genome shotgun (WGS) entry which is preliminary data.</text>
</comment>
<gene>
    <name evidence="1" type="ORF">ACFO0B_10615</name>
</gene>
<dbReference type="EMBL" id="JBHSAX010000009">
    <property type="protein sequence ID" value="MFC3962436.1"/>
    <property type="molecule type" value="Genomic_DNA"/>
</dbReference>
<dbReference type="InterPro" id="IPR049749">
    <property type="entry name" value="SCO2521-like"/>
</dbReference>
<evidence type="ECO:0000313" key="1">
    <source>
        <dbReference type="EMBL" id="MFC3962436.1"/>
    </source>
</evidence>
<dbReference type="Proteomes" id="UP001595696">
    <property type="component" value="Unassembled WGS sequence"/>
</dbReference>
<accession>A0ABV8DS61</accession>
<dbReference type="RefSeq" id="WP_378612210.1">
    <property type="nucleotide sequence ID" value="NZ_JBHSAX010000009.1"/>
</dbReference>
<sequence>MAATTPLVVLGEVRTCLLPSAAALPRAEACELLELVPGRGVRWRERPGTLAVSPTTAVGVDCDLALNAETARIVGTAATTLVLAGGRILQSSAHVAVVRAPDRRRRPWSHYISRKGVVEVLTRIPERASAGPALAESYLAERTGADILDLASISERTLARIRSDPQLDMNPPLHAGTTRLRWTAQVGGSSGPAVGMRLVDDTVRTVRLIVREEPDLQDAQRFCEDLAVHDWLLTALARALDEADRFPSDSRERLGILGPALEHLTRLWMPGAHTPVSLRALWKELQNDPGFTRQWNNLVGQLRDSIAVATLDALRHRGSTADR</sequence>
<proteinExistence type="predicted"/>
<name>A0ABV8DS61_9NOCA</name>